<reference evidence="8" key="1">
    <citation type="submission" date="2020-01" db="EMBL/GenBank/DDBJ databases">
        <authorList>
            <consortium name="DOE Joint Genome Institute"/>
            <person name="Haridas S."/>
            <person name="Albert R."/>
            <person name="Binder M."/>
            <person name="Bloem J."/>
            <person name="Labutti K."/>
            <person name="Salamov A."/>
            <person name="Andreopoulos B."/>
            <person name="Baker S.E."/>
            <person name="Barry K."/>
            <person name="Bills G."/>
            <person name="Bluhm B.H."/>
            <person name="Cannon C."/>
            <person name="Castanera R."/>
            <person name="Culley D.E."/>
            <person name="Daum C."/>
            <person name="Ezra D."/>
            <person name="Gonzalez J.B."/>
            <person name="Henrissat B."/>
            <person name="Kuo A."/>
            <person name="Liang C."/>
            <person name="Lipzen A."/>
            <person name="Lutzoni F."/>
            <person name="Magnuson J."/>
            <person name="Mondo S."/>
            <person name="Nolan M."/>
            <person name="Ohm R."/>
            <person name="Pangilinan J."/>
            <person name="Park H.-J."/>
            <person name="Ramirez L."/>
            <person name="Alfaro M."/>
            <person name="Sun H."/>
            <person name="Tritt A."/>
            <person name="Yoshinaga Y."/>
            <person name="Zwiers L.-H."/>
            <person name="Turgeon B.G."/>
            <person name="Goodwin S.B."/>
            <person name="Spatafora J.W."/>
            <person name="Crous P.W."/>
            <person name="Grigoriev I.V."/>
        </authorList>
    </citation>
    <scope>NUCLEOTIDE SEQUENCE</scope>
    <source>
        <strain evidence="8">CBS 342.82</strain>
    </source>
</reference>
<evidence type="ECO:0000256" key="2">
    <source>
        <dbReference type="ARBA" id="ARBA00022729"/>
    </source>
</evidence>
<protein>
    <recommendedName>
        <fullName evidence="9">ADP-ribosylation</fullName>
    </recommendedName>
</protein>
<feature type="signal peptide" evidence="6">
    <location>
        <begin position="1"/>
        <end position="23"/>
    </location>
</feature>
<dbReference type="Pfam" id="PF01375">
    <property type="entry name" value="Enterotoxin_a"/>
    <property type="match status" value="1"/>
</dbReference>
<gene>
    <name evidence="8" type="ORF">K489DRAFT_370249</name>
</gene>
<feature type="compositionally biased region" description="Polar residues" evidence="5">
    <location>
        <begin position="209"/>
        <end position="219"/>
    </location>
</feature>
<dbReference type="AlphaFoldDB" id="A0A6J3M6W2"/>
<accession>A0A6J3M6W2</accession>
<dbReference type="OrthoDB" id="3767032at2759"/>
<feature type="compositionally biased region" description="Basic and acidic residues" evidence="5">
    <location>
        <begin position="249"/>
        <end position="266"/>
    </location>
</feature>
<dbReference type="SUPFAM" id="SSF56399">
    <property type="entry name" value="ADP-ribosylation"/>
    <property type="match status" value="1"/>
</dbReference>
<evidence type="ECO:0000313" key="8">
    <source>
        <dbReference type="RefSeq" id="XP_033459633.1"/>
    </source>
</evidence>
<dbReference type="Gene3D" id="3.90.210.10">
    <property type="entry name" value="Heat-Labile Enterotoxin, subunit A"/>
    <property type="match status" value="1"/>
</dbReference>
<keyword evidence="7" id="KW-1185">Reference proteome</keyword>
<dbReference type="Proteomes" id="UP000504637">
    <property type="component" value="Unplaced"/>
</dbReference>
<proteinExistence type="predicted"/>
<evidence type="ECO:0000256" key="4">
    <source>
        <dbReference type="ARBA" id="ARBA00023157"/>
    </source>
</evidence>
<evidence type="ECO:0008006" key="9">
    <source>
        <dbReference type="Google" id="ProtNLM"/>
    </source>
</evidence>
<feature type="region of interest" description="Disordered" evidence="5">
    <location>
        <begin position="159"/>
        <end position="278"/>
    </location>
</feature>
<reference evidence="8" key="3">
    <citation type="submission" date="2025-08" db="UniProtKB">
        <authorList>
            <consortium name="RefSeq"/>
        </authorList>
    </citation>
    <scope>IDENTIFICATION</scope>
    <source>
        <strain evidence="8">CBS 342.82</strain>
    </source>
</reference>
<reference evidence="8" key="2">
    <citation type="submission" date="2020-04" db="EMBL/GenBank/DDBJ databases">
        <authorList>
            <consortium name="NCBI Genome Project"/>
        </authorList>
    </citation>
    <scope>NUCLEOTIDE SEQUENCE</scope>
    <source>
        <strain evidence="8">CBS 342.82</strain>
    </source>
</reference>
<dbReference type="GeneID" id="54360914"/>
<keyword evidence="1" id="KW-0800">Toxin</keyword>
<dbReference type="GO" id="GO:0090729">
    <property type="term" value="F:toxin activity"/>
    <property type="evidence" value="ECO:0007669"/>
    <property type="project" value="UniProtKB-KW"/>
</dbReference>
<sequence>MRISFLTLTLLSVIYSFLGQVDAAADLFRSDTRGPKSIKANNPSGFLARAYGRPASKQGTLRDHVTNTFKGGIQDAYISTTTDVNVAKEKFKDGKFVYHLDSSKIGDKESVAEHYASQKLKNPYADEKEVSAKLIIPWAAVVKVEQKVNGVWKFIKFDDSAPAAGPSNPGDKPKTPTPADKTPTPPGSKPQTPAPGDKPQSKIPVPASNPAQDTKSAPETTKPAPITAPGSKIPTLTKPKKKGGKRHARDITHGDEIDVEKTHGDVDELYDDADEYDE</sequence>
<evidence type="ECO:0000256" key="5">
    <source>
        <dbReference type="SAM" id="MobiDB-lite"/>
    </source>
</evidence>
<evidence type="ECO:0000256" key="6">
    <source>
        <dbReference type="SAM" id="SignalP"/>
    </source>
</evidence>
<feature type="compositionally biased region" description="Basic residues" evidence="5">
    <location>
        <begin position="238"/>
        <end position="248"/>
    </location>
</feature>
<evidence type="ECO:0000256" key="1">
    <source>
        <dbReference type="ARBA" id="ARBA00022656"/>
    </source>
</evidence>
<keyword evidence="3" id="KW-0843">Virulence</keyword>
<organism evidence="8">
    <name type="scientific">Dissoconium aciculare CBS 342.82</name>
    <dbReference type="NCBI Taxonomy" id="1314786"/>
    <lineage>
        <taxon>Eukaryota</taxon>
        <taxon>Fungi</taxon>
        <taxon>Dikarya</taxon>
        <taxon>Ascomycota</taxon>
        <taxon>Pezizomycotina</taxon>
        <taxon>Dothideomycetes</taxon>
        <taxon>Dothideomycetidae</taxon>
        <taxon>Mycosphaerellales</taxon>
        <taxon>Dissoconiaceae</taxon>
        <taxon>Dissoconium</taxon>
    </lineage>
</organism>
<dbReference type="RefSeq" id="XP_033459633.1">
    <property type="nucleotide sequence ID" value="XM_033603114.1"/>
</dbReference>
<keyword evidence="4" id="KW-1015">Disulfide bond</keyword>
<evidence type="ECO:0000313" key="7">
    <source>
        <dbReference type="Proteomes" id="UP000504637"/>
    </source>
</evidence>
<keyword evidence="2 6" id="KW-0732">Signal</keyword>
<feature type="chain" id="PRO_5027084923" description="ADP-ribosylation" evidence="6">
    <location>
        <begin position="24"/>
        <end position="278"/>
    </location>
</feature>
<evidence type="ECO:0000256" key="3">
    <source>
        <dbReference type="ARBA" id="ARBA00023026"/>
    </source>
</evidence>
<dbReference type="InterPro" id="IPR001144">
    <property type="entry name" value="Enterotoxin_A"/>
</dbReference>
<name>A0A6J3M6W2_9PEZI</name>
<feature type="compositionally biased region" description="Acidic residues" evidence="5">
    <location>
        <begin position="267"/>
        <end position="278"/>
    </location>
</feature>